<protein>
    <submittedName>
        <fullName evidence="1">Uncharacterized protein</fullName>
    </submittedName>
</protein>
<dbReference type="Proteomes" id="UP001520878">
    <property type="component" value="Unassembled WGS sequence"/>
</dbReference>
<name>A0ABS8G7T2_9ALTE</name>
<gene>
    <name evidence="1" type="ORF">LJ739_10075</name>
</gene>
<accession>A0ABS8G7T2</accession>
<organism evidence="1 2">
    <name type="scientific">Fluctibacter halophilus</name>
    <dbReference type="NCBI Taxonomy" id="226011"/>
    <lineage>
        <taxon>Bacteria</taxon>
        <taxon>Pseudomonadati</taxon>
        <taxon>Pseudomonadota</taxon>
        <taxon>Gammaproteobacteria</taxon>
        <taxon>Alteromonadales</taxon>
        <taxon>Alteromonadaceae</taxon>
        <taxon>Fluctibacter</taxon>
    </lineage>
</organism>
<reference evidence="1 2" key="1">
    <citation type="submission" date="2021-10" db="EMBL/GenBank/DDBJ databases">
        <title>Draft genome of Aestuariibacter halophilus JC2043.</title>
        <authorList>
            <person name="Emsley S.A."/>
            <person name="Pfannmuller K.M."/>
            <person name="Ushijima B."/>
            <person name="Saw J.H."/>
            <person name="Videau P."/>
        </authorList>
    </citation>
    <scope>NUCLEOTIDE SEQUENCE [LARGE SCALE GENOMIC DNA]</scope>
    <source>
        <strain evidence="1 2">JC2043</strain>
    </source>
</reference>
<comment type="caution">
    <text evidence="1">The sequence shown here is derived from an EMBL/GenBank/DDBJ whole genome shotgun (WGS) entry which is preliminary data.</text>
</comment>
<dbReference type="RefSeq" id="WP_229160075.1">
    <property type="nucleotide sequence ID" value="NZ_JAJEWP010000002.1"/>
</dbReference>
<keyword evidence="2" id="KW-1185">Reference proteome</keyword>
<dbReference type="EMBL" id="JAJEWP010000002">
    <property type="protein sequence ID" value="MCC2616588.1"/>
    <property type="molecule type" value="Genomic_DNA"/>
</dbReference>
<evidence type="ECO:0000313" key="2">
    <source>
        <dbReference type="Proteomes" id="UP001520878"/>
    </source>
</evidence>
<evidence type="ECO:0000313" key="1">
    <source>
        <dbReference type="EMBL" id="MCC2616588.1"/>
    </source>
</evidence>
<sequence length="63" mass="7226">MDSQQLKPGMLVSFHQDPVEVLEVDSTAGRVQVRRTLDGLHFTANCLDLYEDPQLHTDCQTYY</sequence>
<proteinExistence type="predicted"/>